<dbReference type="GO" id="GO:0005524">
    <property type="term" value="F:ATP binding"/>
    <property type="evidence" value="ECO:0007669"/>
    <property type="project" value="InterPro"/>
</dbReference>
<organism evidence="4 5">
    <name type="scientific">Candidatus Schmidhempelia bombi str. Bimp</name>
    <dbReference type="NCBI Taxonomy" id="1387197"/>
    <lineage>
        <taxon>Bacteria</taxon>
        <taxon>Pseudomonadati</taxon>
        <taxon>Pseudomonadota</taxon>
        <taxon>Gammaproteobacteria</taxon>
        <taxon>Orbales</taxon>
        <taxon>Orbaceae</taxon>
        <taxon>Candidatus Schmidhempelia</taxon>
    </lineage>
</organism>
<evidence type="ECO:0000256" key="2">
    <source>
        <dbReference type="PROSITE-ProRule" id="PRU01122"/>
    </source>
</evidence>
<proteinExistence type="inferred from homology"/>
<dbReference type="GO" id="GO:0004252">
    <property type="term" value="F:serine-type endopeptidase activity"/>
    <property type="evidence" value="ECO:0007669"/>
    <property type="project" value="UniProtKB-UniRule"/>
</dbReference>
<dbReference type="Gene3D" id="3.30.230.10">
    <property type="match status" value="1"/>
</dbReference>
<dbReference type="PANTHER" id="PTHR10046">
    <property type="entry name" value="ATP DEPENDENT LON PROTEASE FAMILY MEMBER"/>
    <property type="match status" value="1"/>
</dbReference>
<keyword evidence="2" id="KW-0720">Serine protease</keyword>
<keyword evidence="1 2" id="KW-0645">Protease</keyword>
<accession>A0AB94IDT7</accession>
<name>A0AB94IDT7_9GAMM</name>
<dbReference type="GO" id="GO:0006508">
    <property type="term" value="P:proteolysis"/>
    <property type="evidence" value="ECO:0007669"/>
    <property type="project" value="UniProtKB-KW"/>
</dbReference>
<keyword evidence="5" id="KW-1185">Reference proteome</keyword>
<feature type="active site" evidence="2">
    <location>
        <position position="437"/>
    </location>
</feature>
<dbReference type="EC" id="3.4.21.53" evidence="2"/>
<dbReference type="Pfam" id="PF05362">
    <property type="entry name" value="Lon_C"/>
    <property type="match status" value="1"/>
</dbReference>
<dbReference type="Pfam" id="PF13654">
    <property type="entry name" value="AAA_32"/>
    <property type="match status" value="1"/>
</dbReference>
<dbReference type="InterPro" id="IPR020568">
    <property type="entry name" value="Ribosomal_Su5_D2-typ_SF"/>
</dbReference>
<evidence type="ECO:0000259" key="3">
    <source>
        <dbReference type="PROSITE" id="PS51786"/>
    </source>
</evidence>
<evidence type="ECO:0000313" key="5">
    <source>
        <dbReference type="Proteomes" id="UP000506160"/>
    </source>
</evidence>
<dbReference type="PRINTS" id="PR00830">
    <property type="entry name" value="ENDOLAPTASE"/>
</dbReference>
<keyword evidence="2" id="KW-0378">Hydrolase</keyword>
<protein>
    <recommendedName>
        <fullName evidence="2">endopeptidase La</fullName>
        <ecNumber evidence="2">3.4.21.53</ecNumber>
    </recommendedName>
</protein>
<comment type="caution">
    <text evidence="4">The sequence shown here is derived from an EMBL/GenBank/DDBJ whole genome shotgun (WGS) entry which is preliminary data.</text>
</comment>
<dbReference type="InterPro" id="IPR041699">
    <property type="entry name" value="AAA_32"/>
</dbReference>
<dbReference type="Gene3D" id="3.40.50.300">
    <property type="entry name" value="P-loop containing nucleotide triphosphate hydrolases"/>
    <property type="match status" value="1"/>
</dbReference>
<dbReference type="InterPro" id="IPR014721">
    <property type="entry name" value="Ribsml_uS5_D2-typ_fold_subgr"/>
</dbReference>
<comment type="catalytic activity">
    <reaction evidence="2">
        <text>Hydrolysis of proteins in presence of ATP.</text>
        <dbReference type="EC" id="3.4.21.53"/>
    </reaction>
</comment>
<dbReference type="InterPro" id="IPR027065">
    <property type="entry name" value="Lon_Prtase"/>
</dbReference>
<evidence type="ECO:0000313" key="4">
    <source>
        <dbReference type="EMBL" id="TEA27629.1"/>
    </source>
</evidence>
<feature type="active site" evidence="2">
    <location>
        <position position="480"/>
    </location>
</feature>
<sequence>MTIHQLSSQQIQPHIENAETIFNAAQPVSNLLSLQPRLASALARFCPQNRQHFDPRFMLIKSSESHLLFSLYHQAVKRVLPSDNDLVGYTYHINNNKIILRKSQNRQENFGTNDNCLYAQWFDSEMLFGCVRHPEGEEIKLQTGLVHNANGGILILGLRTLLNKPELWFKLKSMVIKGEFNWLSGDDNTPLPYNVPSLPLDLRIMLIGDRLSLSDLQEFDPEFYQSSLYAEFENELLWKSDHELATWAGYLKFIQQSQQLPELTSSAYFPILKAAVRHTEDQQYLPLSPDWIYGLLTNAAQLAVDKIDQHCIEQALQQKQWRESYLIDRFKHEIFSNMITIDTQGEIIGQINGLSVIEYPGYPHAIGQPARLSGLVHFGDGEFIDIERKSELAGNLHSKGMMIMQAFITAEFALYNQLPFSVSLVFEQSYNEIDGDSASLAGLCVLISALAMQPIDQQVAVTGSVDQFGHVQAIGGVNEKIESFFAVCQHRGLTGQQGVIIPSANQSHLCLNDDIVMAVTNKQFHIWTVEHVAEALYLLTGIPYKDNNHALNLYHMVQSRIQQALLQDKRPTSNHWLTRLFKR</sequence>
<dbReference type="GO" id="GO:0004176">
    <property type="term" value="F:ATP-dependent peptidase activity"/>
    <property type="evidence" value="ECO:0007669"/>
    <property type="project" value="UniProtKB-UniRule"/>
</dbReference>
<dbReference type="GO" id="GO:0030163">
    <property type="term" value="P:protein catabolic process"/>
    <property type="evidence" value="ECO:0007669"/>
    <property type="project" value="InterPro"/>
</dbReference>
<dbReference type="PROSITE" id="PS51786">
    <property type="entry name" value="LON_PROTEOLYTIC"/>
    <property type="match status" value="1"/>
</dbReference>
<dbReference type="RefSeq" id="WP_024495599.1">
    <property type="nucleotide sequence ID" value="NZ_AWGA01000024.1"/>
</dbReference>
<dbReference type="InterPro" id="IPR008269">
    <property type="entry name" value="Lon_proteolytic"/>
</dbReference>
<gene>
    <name evidence="4" type="ORF">O970_02460</name>
</gene>
<reference evidence="4 5" key="1">
    <citation type="journal article" date="2014" name="Appl. Environ. Microbiol.">
        <title>Genomic features of a bumble bee symbiont reflect its host environment.</title>
        <authorList>
            <person name="Martinson V.G."/>
            <person name="Magoc T."/>
            <person name="Koch H."/>
            <person name="Salzberg S.L."/>
            <person name="Moran N.A."/>
        </authorList>
    </citation>
    <scope>NUCLEOTIDE SEQUENCE [LARGE SCALE GENOMIC DNA]</scope>
    <source>
        <strain evidence="4 5">Bimp</strain>
    </source>
</reference>
<feature type="domain" description="Lon proteolytic" evidence="3">
    <location>
        <begin position="345"/>
        <end position="542"/>
    </location>
</feature>
<dbReference type="EMBL" id="AWGA01000024">
    <property type="protein sequence ID" value="TEA27629.1"/>
    <property type="molecule type" value="Genomic_DNA"/>
</dbReference>
<dbReference type="SUPFAM" id="SSF54211">
    <property type="entry name" value="Ribosomal protein S5 domain 2-like"/>
    <property type="match status" value="1"/>
</dbReference>
<evidence type="ECO:0000256" key="1">
    <source>
        <dbReference type="ARBA" id="ARBA00022670"/>
    </source>
</evidence>
<comment type="similarity">
    <text evidence="2">Belongs to the peptidase S16 family.</text>
</comment>
<dbReference type="InterPro" id="IPR027417">
    <property type="entry name" value="P-loop_NTPase"/>
</dbReference>
<dbReference type="Proteomes" id="UP000506160">
    <property type="component" value="Unassembled WGS sequence"/>
</dbReference>
<dbReference type="AlphaFoldDB" id="A0AB94IDT7"/>